<evidence type="ECO:0000313" key="3">
    <source>
        <dbReference type="Proteomes" id="UP000036932"/>
    </source>
</evidence>
<dbReference type="AlphaFoldDB" id="A0A0M1P1I4"/>
<sequence length="123" mass="14463">MRIISVLMIVQGVFYLITGIGNILRGDELLLLNNELHTNFNYLFIVIGFLIVLSGLGIWFRREFSYLLTLFIYGKLILYSVGVLFYSIIIDFNLNFPSTILLIIVIIYFTIVFIYTKRNYRFK</sequence>
<evidence type="ECO:0000313" key="2">
    <source>
        <dbReference type="EMBL" id="KOR88252.1"/>
    </source>
</evidence>
<feature type="transmembrane region" description="Helical" evidence="1">
    <location>
        <begin position="67"/>
        <end position="90"/>
    </location>
</feature>
<feature type="transmembrane region" description="Helical" evidence="1">
    <location>
        <begin position="96"/>
        <end position="115"/>
    </location>
</feature>
<reference evidence="3" key="1">
    <citation type="submission" date="2015-08" db="EMBL/GenBank/DDBJ databases">
        <title>Genome sequencing project for genomic taxonomy and phylogenomics of Bacillus-like bacteria.</title>
        <authorList>
            <person name="Liu B."/>
            <person name="Wang J."/>
            <person name="Zhu Y."/>
            <person name="Liu G."/>
            <person name="Chen Q."/>
            <person name="Chen Z."/>
            <person name="Lan J."/>
            <person name="Che J."/>
            <person name="Ge C."/>
            <person name="Shi H."/>
            <person name="Pan Z."/>
            <person name="Liu X."/>
        </authorList>
    </citation>
    <scope>NUCLEOTIDE SEQUENCE [LARGE SCALE GENOMIC DNA]</scope>
    <source>
        <strain evidence="3">FJAT-22460</strain>
    </source>
</reference>
<dbReference type="Proteomes" id="UP000036932">
    <property type="component" value="Unassembled WGS sequence"/>
</dbReference>
<organism evidence="2 3">
    <name type="scientific">Paenibacillus solani</name>
    <dbReference type="NCBI Taxonomy" id="1705565"/>
    <lineage>
        <taxon>Bacteria</taxon>
        <taxon>Bacillati</taxon>
        <taxon>Bacillota</taxon>
        <taxon>Bacilli</taxon>
        <taxon>Bacillales</taxon>
        <taxon>Paenibacillaceae</taxon>
        <taxon>Paenibacillus</taxon>
    </lineage>
</organism>
<feature type="transmembrane region" description="Helical" evidence="1">
    <location>
        <begin position="40"/>
        <end position="60"/>
    </location>
</feature>
<keyword evidence="1" id="KW-0812">Transmembrane</keyword>
<keyword evidence="1" id="KW-1133">Transmembrane helix</keyword>
<evidence type="ECO:0000256" key="1">
    <source>
        <dbReference type="SAM" id="Phobius"/>
    </source>
</evidence>
<evidence type="ECO:0008006" key="4">
    <source>
        <dbReference type="Google" id="ProtNLM"/>
    </source>
</evidence>
<feature type="transmembrane region" description="Helical" evidence="1">
    <location>
        <begin position="7"/>
        <end position="24"/>
    </location>
</feature>
<accession>A0A0M1P1I4</accession>
<name>A0A0M1P1I4_9BACL</name>
<comment type="caution">
    <text evidence="2">The sequence shown here is derived from an EMBL/GenBank/DDBJ whole genome shotgun (WGS) entry which is preliminary data.</text>
</comment>
<gene>
    <name evidence="2" type="ORF">AM231_03250</name>
</gene>
<proteinExistence type="predicted"/>
<dbReference type="EMBL" id="LIUT01000001">
    <property type="protein sequence ID" value="KOR88252.1"/>
    <property type="molecule type" value="Genomic_DNA"/>
</dbReference>
<keyword evidence="1" id="KW-0472">Membrane</keyword>
<protein>
    <recommendedName>
        <fullName evidence="4">DUF2127 domain-containing protein</fullName>
    </recommendedName>
</protein>
<dbReference type="PATRIC" id="fig|1705565.3.peg.2521"/>
<keyword evidence="3" id="KW-1185">Reference proteome</keyword>